<dbReference type="AlphaFoldDB" id="A0A0F8Z1R3"/>
<dbReference type="InterPro" id="IPR027417">
    <property type="entry name" value="P-loop_NTPase"/>
</dbReference>
<evidence type="ECO:0008006" key="2">
    <source>
        <dbReference type="Google" id="ProtNLM"/>
    </source>
</evidence>
<accession>A0A0F8Z1R3</accession>
<organism evidence="1">
    <name type="scientific">marine sediment metagenome</name>
    <dbReference type="NCBI Taxonomy" id="412755"/>
    <lineage>
        <taxon>unclassified sequences</taxon>
        <taxon>metagenomes</taxon>
        <taxon>ecological metagenomes</taxon>
    </lineage>
</organism>
<evidence type="ECO:0000313" key="1">
    <source>
        <dbReference type="EMBL" id="KKK79990.1"/>
    </source>
</evidence>
<protein>
    <recommendedName>
        <fullName evidence="2">ABC transporter domain-containing protein</fullName>
    </recommendedName>
</protein>
<comment type="caution">
    <text evidence="1">The sequence shown here is derived from an EMBL/GenBank/DDBJ whole genome shotgun (WGS) entry which is preliminary data.</text>
</comment>
<dbReference type="SUPFAM" id="SSF52540">
    <property type="entry name" value="P-loop containing nucleoside triphosphate hydrolases"/>
    <property type="match status" value="1"/>
</dbReference>
<dbReference type="PANTHER" id="PTHR43394:SF1">
    <property type="entry name" value="ATP-BINDING CASSETTE SUB-FAMILY B MEMBER 10, MITOCHONDRIAL"/>
    <property type="match status" value="1"/>
</dbReference>
<sequence>IIIAHRLSTIRRAERILVIENGHIVEQGSHTELIGAMGRYHSLYTQQFRRDRLPELNCT</sequence>
<dbReference type="InterPro" id="IPR039421">
    <property type="entry name" value="Type_1_exporter"/>
</dbReference>
<gene>
    <name evidence="1" type="ORF">LCGC14_2827980</name>
</gene>
<proteinExistence type="predicted"/>
<feature type="non-terminal residue" evidence="1">
    <location>
        <position position="1"/>
    </location>
</feature>
<reference evidence="1" key="1">
    <citation type="journal article" date="2015" name="Nature">
        <title>Complex archaea that bridge the gap between prokaryotes and eukaryotes.</title>
        <authorList>
            <person name="Spang A."/>
            <person name="Saw J.H."/>
            <person name="Jorgensen S.L."/>
            <person name="Zaremba-Niedzwiedzka K."/>
            <person name="Martijn J."/>
            <person name="Lind A.E."/>
            <person name="van Eijk R."/>
            <person name="Schleper C."/>
            <person name="Guy L."/>
            <person name="Ettema T.J."/>
        </authorList>
    </citation>
    <scope>NUCLEOTIDE SEQUENCE</scope>
</reference>
<name>A0A0F8Z1R3_9ZZZZ</name>
<dbReference type="PANTHER" id="PTHR43394">
    <property type="entry name" value="ATP-DEPENDENT PERMEASE MDL1, MITOCHONDRIAL"/>
    <property type="match status" value="1"/>
</dbReference>
<dbReference type="GO" id="GO:0015421">
    <property type="term" value="F:ABC-type oligopeptide transporter activity"/>
    <property type="evidence" value="ECO:0007669"/>
    <property type="project" value="TreeGrafter"/>
</dbReference>
<dbReference type="Gene3D" id="3.40.50.300">
    <property type="entry name" value="P-loop containing nucleotide triphosphate hydrolases"/>
    <property type="match status" value="1"/>
</dbReference>
<dbReference type="EMBL" id="LAZR01053783">
    <property type="protein sequence ID" value="KKK79990.1"/>
    <property type="molecule type" value="Genomic_DNA"/>
</dbReference>